<proteinExistence type="predicted"/>
<dbReference type="Proteomes" id="UP000054937">
    <property type="component" value="Unassembled WGS sequence"/>
</dbReference>
<evidence type="ECO:0000313" key="4">
    <source>
        <dbReference type="Proteomes" id="UP000054937"/>
    </source>
</evidence>
<gene>
    <name evidence="3" type="ORF">PPERSA_12456</name>
</gene>
<keyword evidence="4" id="KW-1185">Reference proteome</keyword>
<feature type="region of interest" description="Disordered" evidence="2">
    <location>
        <begin position="39"/>
        <end position="60"/>
    </location>
</feature>
<feature type="compositionally biased region" description="Low complexity" evidence="2">
    <location>
        <begin position="265"/>
        <end position="308"/>
    </location>
</feature>
<evidence type="ECO:0008006" key="5">
    <source>
        <dbReference type="Google" id="ProtNLM"/>
    </source>
</evidence>
<evidence type="ECO:0000256" key="2">
    <source>
        <dbReference type="SAM" id="MobiDB-lite"/>
    </source>
</evidence>
<sequence length="693" mass="82642">MDKDKDKQAKIIEKLVEQYNNLKKEKDTLQQNYDKIQKESTKSLIKEQSSKKDQISENQKLQNQVKELKIKLKKYENQIHNKENITKDLQKRLNDKNNIDEKSKAKYTQIFQKFLGRKPISTNSTDEKLITLVNFYENQKDKLERENDNLFQTNEEYRNQINELQQLCQNDDSTKDGEIFKLQAFQKDLVNRAQQLDIEKSQYIHQNQELQRTTFQQQSQIQELQKKLSNLQNLYDKKSQEFLQRLRTEDVKDPNNLFFDYSKPNQNSEYENNQNNQNNQNIYSNQNQNQNQNEQNQNQQNQQQQQEQFNHKQHKRQQSDSIFSKLDMSSMQFDGLNSHLFDQNGQLQYQNISDLGSFKKDIFLSDDEDDLDIEDSRQLQISQETLQQQNQKNENKNSQFKMLSLEEQRTLKKNQKHQEENKDQILNQLKEIYNIQDLSMIIPCAQKMQQVILAIPRLENLIKQVYQIVLQEKQQEQENQQNKPIEILVPTLQFWRNQMEEFNQMKKLIVNLIKNEGGFKIQMDKFDVDQTNYILNGIVQKKMDLCEENQKLQKIVKYQNLDHVLEVMEILGDDLQAQITVKQKMKEIFEQMKAINKFVQLCVRILDIDNQKLENQNSQLENSTEQVLQYIIKVLENMKMSQYNDGELILKVQKLLKVENIVSFFTCKLFKKGMISPRIELGPCEPQSQILTT</sequence>
<feature type="region of interest" description="Disordered" evidence="2">
    <location>
        <begin position="254"/>
        <end position="320"/>
    </location>
</feature>
<dbReference type="AlphaFoldDB" id="A0A0V0QNX9"/>
<dbReference type="OMA" id="KKEMECG"/>
<keyword evidence="1" id="KW-0175">Coiled coil</keyword>
<evidence type="ECO:0000313" key="3">
    <source>
        <dbReference type="EMBL" id="KRX04009.1"/>
    </source>
</evidence>
<dbReference type="OrthoDB" id="287426at2759"/>
<protein>
    <recommendedName>
        <fullName evidence="5">Centrosomal protein of 70 kDa</fullName>
    </recommendedName>
</protein>
<feature type="coiled-coil region" evidence="1">
    <location>
        <begin position="603"/>
        <end position="630"/>
    </location>
</feature>
<feature type="coiled-coil region" evidence="1">
    <location>
        <begin position="379"/>
        <end position="422"/>
    </location>
</feature>
<accession>A0A0V0QNX9</accession>
<organism evidence="3 4">
    <name type="scientific">Pseudocohnilembus persalinus</name>
    <name type="common">Ciliate</name>
    <dbReference type="NCBI Taxonomy" id="266149"/>
    <lineage>
        <taxon>Eukaryota</taxon>
        <taxon>Sar</taxon>
        <taxon>Alveolata</taxon>
        <taxon>Ciliophora</taxon>
        <taxon>Intramacronucleata</taxon>
        <taxon>Oligohymenophorea</taxon>
        <taxon>Scuticociliatia</taxon>
        <taxon>Philasterida</taxon>
        <taxon>Pseudocohnilembidae</taxon>
        <taxon>Pseudocohnilembus</taxon>
    </lineage>
</organism>
<feature type="coiled-coil region" evidence="1">
    <location>
        <begin position="126"/>
        <end position="241"/>
    </location>
</feature>
<evidence type="ECO:0000256" key="1">
    <source>
        <dbReference type="SAM" id="Coils"/>
    </source>
</evidence>
<dbReference type="InParanoid" id="A0A0V0QNX9"/>
<name>A0A0V0QNX9_PSEPJ</name>
<dbReference type="EMBL" id="LDAU01000122">
    <property type="protein sequence ID" value="KRX04009.1"/>
    <property type="molecule type" value="Genomic_DNA"/>
</dbReference>
<comment type="caution">
    <text evidence="3">The sequence shown here is derived from an EMBL/GenBank/DDBJ whole genome shotgun (WGS) entry which is preliminary data.</text>
</comment>
<reference evidence="3 4" key="1">
    <citation type="journal article" date="2015" name="Sci. Rep.">
        <title>Genome of the facultative scuticociliatosis pathogen Pseudocohnilembus persalinus provides insight into its virulence through horizontal gene transfer.</title>
        <authorList>
            <person name="Xiong J."/>
            <person name="Wang G."/>
            <person name="Cheng J."/>
            <person name="Tian M."/>
            <person name="Pan X."/>
            <person name="Warren A."/>
            <person name="Jiang C."/>
            <person name="Yuan D."/>
            <person name="Miao W."/>
        </authorList>
    </citation>
    <scope>NUCLEOTIDE SEQUENCE [LARGE SCALE GENOMIC DNA]</scope>
    <source>
        <strain evidence="3">36N120E</strain>
    </source>
</reference>
<feature type="compositionally biased region" description="Basic and acidic residues" evidence="2">
    <location>
        <begin position="39"/>
        <end position="55"/>
    </location>
</feature>